<dbReference type="SUPFAM" id="SSF50249">
    <property type="entry name" value="Nucleic acid-binding proteins"/>
    <property type="match status" value="1"/>
</dbReference>
<evidence type="ECO:0000256" key="9">
    <source>
        <dbReference type="ARBA" id="ARBA00025611"/>
    </source>
</evidence>
<dbReference type="EMBL" id="FOCG01000001">
    <property type="protein sequence ID" value="SEM53390.1"/>
    <property type="molecule type" value="Genomic_DNA"/>
</dbReference>
<protein>
    <recommendedName>
        <fullName evidence="4">DNA polymerase III subunit alpha</fullName>
        <ecNumber evidence="3">2.7.7.7</ecNumber>
    </recommendedName>
</protein>
<keyword evidence="13" id="KW-1185">Reference proteome</keyword>
<reference evidence="12 13" key="1">
    <citation type="submission" date="2016-10" db="EMBL/GenBank/DDBJ databases">
        <authorList>
            <person name="de Groot N.N."/>
        </authorList>
    </citation>
    <scope>NUCLEOTIDE SEQUENCE [LARGE SCALE GENOMIC DNA]</scope>
    <source>
        <strain evidence="12 13">CGMCC 1.5070</strain>
    </source>
</reference>
<dbReference type="NCBIfam" id="NF005298">
    <property type="entry name" value="PRK06826.1"/>
    <property type="match status" value="1"/>
</dbReference>
<feature type="domain" description="Polymerase/histidinol phosphatase N-terminal" evidence="11">
    <location>
        <begin position="5"/>
        <end position="72"/>
    </location>
</feature>
<dbReference type="GO" id="GO:0008408">
    <property type="term" value="F:3'-5' exonuclease activity"/>
    <property type="evidence" value="ECO:0007669"/>
    <property type="project" value="InterPro"/>
</dbReference>
<dbReference type="Gene3D" id="1.10.10.1600">
    <property type="entry name" value="Bacterial DNA polymerase III alpha subunit, thumb domain"/>
    <property type="match status" value="1"/>
</dbReference>
<evidence type="ECO:0000256" key="1">
    <source>
        <dbReference type="ARBA" id="ARBA00004496"/>
    </source>
</evidence>
<name>A0A1H7Z4K9_9FIRM</name>
<dbReference type="Pfam" id="PF02811">
    <property type="entry name" value="PHP"/>
    <property type="match status" value="1"/>
</dbReference>
<dbReference type="NCBIfam" id="TIGR00594">
    <property type="entry name" value="polc"/>
    <property type="match status" value="1"/>
</dbReference>
<evidence type="ECO:0000256" key="6">
    <source>
        <dbReference type="ARBA" id="ARBA00022695"/>
    </source>
</evidence>
<dbReference type="SUPFAM" id="SSF89550">
    <property type="entry name" value="PHP domain-like"/>
    <property type="match status" value="1"/>
</dbReference>
<keyword evidence="5" id="KW-0808">Transferase</keyword>
<dbReference type="InterPro" id="IPR004365">
    <property type="entry name" value="NA-bd_OB_tRNA"/>
</dbReference>
<dbReference type="Pfam" id="PF14579">
    <property type="entry name" value="HHH_6"/>
    <property type="match status" value="1"/>
</dbReference>
<comment type="similarity">
    <text evidence="2">Belongs to the DNA polymerase type-C family. DnaE subfamily.</text>
</comment>
<evidence type="ECO:0000259" key="11">
    <source>
        <dbReference type="SMART" id="SM00481"/>
    </source>
</evidence>
<comment type="function">
    <text evidence="9">DNA polymerase III is a complex, multichain enzyme responsible for most of the replicative synthesis in bacteria. This DNA polymerase also exhibits 3' to 5' exonuclease activity. The alpha chain is the DNA polymerase.</text>
</comment>
<dbReference type="Pfam" id="PF01336">
    <property type="entry name" value="tRNA_anti-codon"/>
    <property type="match status" value="1"/>
</dbReference>
<evidence type="ECO:0000256" key="8">
    <source>
        <dbReference type="ARBA" id="ARBA00022932"/>
    </source>
</evidence>
<dbReference type="InterPro" id="IPR016195">
    <property type="entry name" value="Pol/histidinol_Pase-like"/>
</dbReference>
<dbReference type="Pfam" id="PF17657">
    <property type="entry name" value="DNA_pol3_finger"/>
    <property type="match status" value="1"/>
</dbReference>
<dbReference type="PANTHER" id="PTHR32294">
    <property type="entry name" value="DNA POLYMERASE III SUBUNIT ALPHA"/>
    <property type="match status" value="1"/>
</dbReference>
<dbReference type="Proteomes" id="UP000199158">
    <property type="component" value="Unassembled WGS sequence"/>
</dbReference>
<dbReference type="GO" id="GO:0006260">
    <property type="term" value="P:DNA replication"/>
    <property type="evidence" value="ECO:0007669"/>
    <property type="project" value="UniProtKB-KW"/>
</dbReference>
<dbReference type="AlphaFoldDB" id="A0A1H7Z4K9"/>
<dbReference type="Gene3D" id="1.10.150.870">
    <property type="match status" value="1"/>
</dbReference>
<dbReference type="STRING" id="474960.SAMN05216180_0440"/>
<comment type="subcellular location">
    <subcellularLocation>
        <location evidence="1">Cytoplasm</location>
    </subcellularLocation>
</comment>
<dbReference type="InterPro" id="IPR012340">
    <property type="entry name" value="NA-bd_OB-fold"/>
</dbReference>
<dbReference type="RefSeq" id="WP_092751195.1">
    <property type="nucleotide sequence ID" value="NZ_FOCG01000001.1"/>
</dbReference>
<evidence type="ECO:0000313" key="12">
    <source>
        <dbReference type="EMBL" id="SEM53390.1"/>
    </source>
</evidence>
<dbReference type="InterPro" id="IPR004013">
    <property type="entry name" value="PHP_dom"/>
</dbReference>
<dbReference type="NCBIfam" id="NF004226">
    <property type="entry name" value="PRK05673.1"/>
    <property type="match status" value="1"/>
</dbReference>
<dbReference type="GO" id="GO:0003676">
    <property type="term" value="F:nucleic acid binding"/>
    <property type="evidence" value="ECO:0007669"/>
    <property type="project" value="InterPro"/>
</dbReference>
<dbReference type="GO" id="GO:0003887">
    <property type="term" value="F:DNA-directed DNA polymerase activity"/>
    <property type="evidence" value="ECO:0007669"/>
    <property type="project" value="UniProtKB-KW"/>
</dbReference>
<dbReference type="Pfam" id="PF07733">
    <property type="entry name" value="DNA_pol3_alpha"/>
    <property type="match status" value="1"/>
</dbReference>
<keyword evidence="7" id="KW-0235">DNA replication</keyword>
<gene>
    <name evidence="12" type="ORF">SAMN05216180_0440</name>
</gene>
<proteinExistence type="inferred from homology"/>
<evidence type="ECO:0000256" key="5">
    <source>
        <dbReference type="ARBA" id="ARBA00022679"/>
    </source>
</evidence>
<dbReference type="CDD" id="cd12113">
    <property type="entry name" value="PHP_PolIIIA_DnaE3"/>
    <property type="match status" value="1"/>
</dbReference>
<dbReference type="OrthoDB" id="9803237at2"/>
<dbReference type="InterPro" id="IPR004805">
    <property type="entry name" value="DnaE2/DnaE/PolC"/>
</dbReference>
<dbReference type="InterPro" id="IPR003141">
    <property type="entry name" value="Pol/His_phosphatase_N"/>
</dbReference>
<dbReference type="EC" id="2.7.7.7" evidence="3"/>
<dbReference type="InterPro" id="IPR040982">
    <property type="entry name" value="DNA_pol3_finger"/>
</dbReference>
<sequence>MENFVHLHVHTEYSLLDGACRINRLVERVKELGQPACAITDHGVMFGVIDFYKECKKQGVKPIVGCEVYVAPRTRFDKVYKMDTGPYHLVLLCKNETGYKNLIKMVSQGFTEGFYSKPRVDLELLKAHSEGLIALSACLAGEIPRKLLQSDYAGAKETALEYQRIFGEDNYYIEIQDHGIREQKVILPSLVKISEETGIGLVATNDAHYIRKQDNKMQNVLVCIQTNRTVDDPSDMEFATDEFYIKSRSEMLETFPQLEQALDNTVKISEMCNLEFEFGVTKLPFYTAPNGQDNYEYFKKLCYQGLYKHYGDSPEKVIQQRLDYELNVIQKMGYVDYFLIVFDFVNYARSHDIPVGPGRGSGAGSIAAYCIGITGIDPIRYNLLFERFLNPERVSMPDFDIDFCYEKRQMVIDYVVSKYGSDHVAQIITFGTMAARGALRDVGRALAIPYQTVDAVAKSVPMELHMTLDKALTVSAEFKGYYESDEKLKELIDTARSLEGMPRHSSTHAAGVVITRDSVDTYVPLAKNDESIVTQFTMTTLEELGLLKMDFLGLRTLTVISYAQKMIRENYSDFDIDKIPQDDKQVFEMLTRGETEGVFQFESAGMCRTLSGLGPESIEDMIAVISLYRPGPMESIPRYIKNRHNPELVTYKHPLLKPILDVTYGCIVYQEQVMQICRQLAGYSYGRADLVRRAMSKKKADVMEKERRNFIYGIQREDGTWECEGAIRHGVPEQVANQIFDEMNSFAAYAFNKSHAAAYATVAYQTAYLKCHYPKEFMAALMTSVLDNTDKVIEYIDECSRLHIKVLPPDVNFSNEGFTVVGEDIRFGLLAVKNLGKGFIGDLIAERANGYFKGFTDFCQRLHGKDLNKRSMESLIKCGALDSFSANRRQMLLGYEAVLANLDEIKNKNVAGQVSFFDTVQTEVKKEEYQLPNVDDFSLMERLEMEKDTTGLFLSGHPVGEYQNVILKIGAHKILEVTSEHYDNVPVDIVAIIIGKSVKTTRKNDTMAFLTIEDTTGSMEVVVFPKVLVDYNKLLQKGTIAVFSGRISIREDEPAKLICDKVCSVEDKLSAKDSVKYQNSQQQKQTANSGIVYGNGRRRQLFVKTPSAVSEEFERAKNLLEIFEGNTPVYVMFADTGKLTIAPKNLWVDVNNVLIRELIAVLGEENVKIVEK</sequence>
<comment type="catalytic activity">
    <reaction evidence="10">
        <text>DNA(n) + a 2'-deoxyribonucleoside 5'-triphosphate = DNA(n+1) + diphosphate</text>
        <dbReference type="Rhea" id="RHEA:22508"/>
        <dbReference type="Rhea" id="RHEA-COMP:17339"/>
        <dbReference type="Rhea" id="RHEA-COMP:17340"/>
        <dbReference type="ChEBI" id="CHEBI:33019"/>
        <dbReference type="ChEBI" id="CHEBI:61560"/>
        <dbReference type="ChEBI" id="CHEBI:173112"/>
        <dbReference type="EC" id="2.7.7.7"/>
    </reaction>
</comment>
<evidence type="ECO:0000256" key="4">
    <source>
        <dbReference type="ARBA" id="ARBA00019114"/>
    </source>
</evidence>
<dbReference type="PANTHER" id="PTHR32294:SF0">
    <property type="entry name" value="DNA POLYMERASE III SUBUNIT ALPHA"/>
    <property type="match status" value="1"/>
</dbReference>
<dbReference type="Gene3D" id="3.20.20.140">
    <property type="entry name" value="Metal-dependent hydrolases"/>
    <property type="match status" value="1"/>
</dbReference>
<evidence type="ECO:0000256" key="10">
    <source>
        <dbReference type="ARBA" id="ARBA00049244"/>
    </source>
</evidence>
<dbReference type="InterPro" id="IPR011708">
    <property type="entry name" value="DNA_pol3_alpha_NTPase_dom"/>
</dbReference>
<dbReference type="SMART" id="SM00481">
    <property type="entry name" value="POLIIIAc"/>
    <property type="match status" value="1"/>
</dbReference>
<evidence type="ECO:0000256" key="3">
    <source>
        <dbReference type="ARBA" id="ARBA00012417"/>
    </source>
</evidence>
<dbReference type="GO" id="GO:0005737">
    <property type="term" value="C:cytoplasm"/>
    <property type="evidence" value="ECO:0007669"/>
    <property type="project" value="UniProtKB-SubCell"/>
</dbReference>
<organism evidence="12 13">
    <name type="scientific">Hydrogenoanaerobacterium saccharovorans</name>
    <dbReference type="NCBI Taxonomy" id="474960"/>
    <lineage>
        <taxon>Bacteria</taxon>
        <taxon>Bacillati</taxon>
        <taxon>Bacillota</taxon>
        <taxon>Clostridia</taxon>
        <taxon>Eubacteriales</taxon>
        <taxon>Oscillospiraceae</taxon>
        <taxon>Hydrogenoanaerobacterium</taxon>
    </lineage>
</organism>
<evidence type="ECO:0000256" key="2">
    <source>
        <dbReference type="ARBA" id="ARBA00009496"/>
    </source>
</evidence>
<dbReference type="InterPro" id="IPR029460">
    <property type="entry name" value="DNAPol_HHH"/>
</dbReference>
<evidence type="ECO:0000313" key="13">
    <source>
        <dbReference type="Proteomes" id="UP000199158"/>
    </source>
</evidence>
<keyword evidence="6" id="KW-0548">Nucleotidyltransferase</keyword>
<dbReference type="InterPro" id="IPR041931">
    <property type="entry name" value="DNA_pol3_alpha_thumb_dom"/>
</dbReference>
<dbReference type="CDD" id="cd04485">
    <property type="entry name" value="DnaE_OBF"/>
    <property type="match status" value="1"/>
</dbReference>
<keyword evidence="8" id="KW-0239">DNA-directed DNA polymerase</keyword>
<evidence type="ECO:0000256" key="7">
    <source>
        <dbReference type="ARBA" id="ARBA00022705"/>
    </source>
</evidence>
<accession>A0A1H7Z4K9</accession>